<accession>A0A240US18</accession>
<dbReference type="Proteomes" id="UP000194457">
    <property type="component" value="Chromosome"/>
</dbReference>
<organism evidence="1 2">
    <name type="scientific">Kushneria marisflavi</name>
    <dbReference type="NCBI Taxonomy" id="157779"/>
    <lineage>
        <taxon>Bacteria</taxon>
        <taxon>Pseudomonadati</taxon>
        <taxon>Pseudomonadota</taxon>
        <taxon>Gammaproteobacteria</taxon>
        <taxon>Oceanospirillales</taxon>
        <taxon>Halomonadaceae</taxon>
        <taxon>Kushneria</taxon>
    </lineage>
</organism>
<gene>
    <name evidence="1" type="ORF">B9H00_13085</name>
</gene>
<dbReference type="KEGG" id="kma:B9H00_13085"/>
<evidence type="ECO:0000313" key="1">
    <source>
        <dbReference type="EMBL" id="ART63873.1"/>
    </source>
</evidence>
<dbReference type="EMBL" id="CP021358">
    <property type="protein sequence ID" value="ART63873.1"/>
    <property type="molecule type" value="Genomic_DNA"/>
</dbReference>
<keyword evidence="2" id="KW-1185">Reference proteome</keyword>
<proteinExistence type="predicted"/>
<reference evidence="1 2" key="1">
    <citation type="submission" date="2017-05" db="EMBL/GenBank/DDBJ databases">
        <authorList>
            <person name="Song R."/>
            <person name="Chenine A.L."/>
            <person name="Ruprecht R.M."/>
        </authorList>
    </citation>
    <scope>NUCLEOTIDE SEQUENCE [LARGE SCALE GENOMIC DNA]</scope>
    <source>
        <strain evidence="1">SW32</strain>
    </source>
</reference>
<name>A0A240US18_9GAMM</name>
<sequence>MAATGQPAMPYVSKKQCVSGVHQLLGSTLRDARRERQGRIVGIDQTREHPVIDVIWQGQPRAERIIITCDQLRDLVRASLAREAAKTHGAASTDAALGQVSDKEPVILAEQRRA</sequence>
<dbReference type="AlphaFoldDB" id="A0A240US18"/>
<protein>
    <submittedName>
        <fullName evidence="1">Uncharacterized protein</fullName>
    </submittedName>
</protein>
<evidence type="ECO:0000313" key="2">
    <source>
        <dbReference type="Proteomes" id="UP000194457"/>
    </source>
</evidence>